<feature type="compositionally biased region" description="Basic and acidic residues" evidence="1">
    <location>
        <begin position="80"/>
        <end position="90"/>
    </location>
</feature>
<evidence type="ECO:0000256" key="1">
    <source>
        <dbReference type="SAM" id="MobiDB-lite"/>
    </source>
</evidence>
<evidence type="ECO:0000313" key="3">
    <source>
        <dbReference type="Proteomes" id="UP000237968"/>
    </source>
</evidence>
<dbReference type="EMBL" id="PVNK01000118">
    <property type="protein sequence ID" value="PRQ02467.1"/>
    <property type="molecule type" value="Genomic_DNA"/>
</dbReference>
<protein>
    <submittedName>
        <fullName evidence="2">Uncharacterized protein</fullName>
    </submittedName>
</protein>
<comment type="caution">
    <text evidence="2">The sequence shown here is derived from an EMBL/GenBank/DDBJ whole genome shotgun (WGS) entry which is preliminary data.</text>
</comment>
<name>A0A2S9YBG7_9BACT</name>
<keyword evidence="3" id="KW-1185">Reference proteome</keyword>
<accession>A0A2S9YBG7</accession>
<sequence>MGATVNVTVDVDPVADKAFAPVGDGGEWEIARISTSDRVHTVDASALLSVIVIGYNSYDSPAGLDHAVINPSELGGPGNDPRRPEFSAAP</sequence>
<feature type="region of interest" description="Disordered" evidence="1">
    <location>
        <begin position="69"/>
        <end position="90"/>
    </location>
</feature>
<gene>
    <name evidence="2" type="ORF">ENSA5_22850</name>
</gene>
<reference evidence="2 3" key="1">
    <citation type="submission" date="2018-03" db="EMBL/GenBank/DDBJ databases">
        <title>Draft Genome Sequences of the Obligatory Marine Myxobacteria Enhygromyxa salina SWB005.</title>
        <authorList>
            <person name="Poehlein A."/>
            <person name="Moghaddam J.A."/>
            <person name="Harms H."/>
            <person name="Alanjari M."/>
            <person name="Koenig G.M."/>
            <person name="Daniel R."/>
            <person name="Schaeberle T.F."/>
        </authorList>
    </citation>
    <scope>NUCLEOTIDE SEQUENCE [LARGE SCALE GENOMIC DNA]</scope>
    <source>
        <strain evidence="2 3">SWB005</strain>
    </source>
</reference>
<proteinExistence type="predicted"/>
<dbReference type="Proteomes" id="UP000237968">
    <property type="component" value="Unassembled WGS sequence"/>
</dbReference>
<evidence type="ECO:0000313" key="2">
    <source>
        <dbReference type="EMBL" id="PRQ02467.1"/>
    </source>
</evidence>
<organism evidence="2 3">
    <name type="scientific">Enhygromyxa salina</name>
    <dbReference type="NCBI Taxonomy" id="215803"/>
    <lineage>
        <taxon>Bacteria</taxon>
        <taxon>Pseudomonadati</taxon>
        <taxon>Myxococcota</taxon>
        <taxon>Polyangia</taxon>
        <taxon>Nannocystales</taxon>
        <taxon>Nannocystaceae</taxon>
        <taxon>Enhygromyxa</taxon>
    </lineage>
</organism>
<dbReference type="AlphaFoldDB" id="A0A2S9YBG7"/>